<dbReference type="PANTHER" id="PTHR37831:SF1">
    <property type="entry name" value="D-RIBOSE PYRANASE"/>
    <property type="match status" value="1"/>
</dbReference>
<sequence length="128" mass="13536">MLKSGILNAQLAHALARLGHTDTIVIADCGLPVPEGVELVDLALVFGVPTFEQVWHAVTDALEIEAVTIADATPAEVRALLPAELSEVIEVDHEQLKAEVARARVVVRSGSTTAYSNVILRCGVPFGS</sequence>
<keyword evidence="3" id="KW-0963">Cytoplasm</keyword>
<dbReference type="GO" id="GO:0062193">
    <property type="term" value="F:D-ribose pyranase activity"/>
    <property type="evidence" value="ECO:0007669"/>
    <property type="project" value="UniProtKB-EC"/>
</dbReference>
<dbReference type="GO" id="GO:0016872">
    <property type="term" value="F:intramolecular lyase activity"/>
    <property type="evidence" value="ECO:0007669"/>
    <property type="project" value="InterPro"/>
</dbReference>
<dbReference type="InterPro" id="IPR007721">
    <property type="entry name" value="RbsD_FucU"/>
</dbReference>
<dbReference type="Gene3D" id="3.40.1650.10">
    <property type="entry name" value="RbsD-like domain"/>
    <property type="match status" value="1"/>
</dbReference>
<dbReference type="KEGG" id="cut:CUTER_03885"/>
<dbReference type="GO" id="GO:0019303">
    <property type="term" value="P:D-ribose catabolic process"/>
    <property type="evidence" value="ECO:0007669"/>
    <property type="project" value="TreeGrafter"/>
</dbReference>
<dbReference type="Pfam" id="PF05025">
    <property type="entry name" value="RbsD_FucU"/>
    <property type="match status" value="1"/>
</dbReference>
<dbReference type="AlphaFoldDB" id="A0A0G3HFQ5"/>
<comment type="catalytic activity">
    <reaction evidence="1">
        <text>beta-D-ribopyranose = beta-D-ribofuranose</text>
        <dbReference type="Rhea" id="RHEA:25432"/>
        <dbReference type="ChEBI" id="CHEBI:27476"/>
        <dbReference type="ChEBI" id="CHEBI:47002"/>
        <dbReference type="EC" id="5.4.99.62"/>
    </reaction>
</comment>
<accession>A0A0G3HFQ5</accession>
<dbReference type="SUPFAM" id="SSF102546">
    <property type="entry name" value="RbsD-like"/>
    <property type="match status" value="1"/>
</dbReference>
<evidence type="ECO:0000256" key="2">
    <source>
        <dbReference type="ARBA" id="ARBA00012862"/>
    </source>
</evidence>
<dbReference type="InterPro" id="IPR023064">
    <property type="entry name" value="D-ribose_pyranase"/>
</dbReference>
<dbReference type="PATRIC" id="fig|1072256.5.peg.771"/>
<dbReference type="RefSeq" id="WP_047259294.1">
    <property type="nucleotide sequence ID" value="NZ_CP011546.1"/>
</dbReference>
<evidence type="ECO:0000256" key="5">
    <source>
        <dbReference type="ARBA" id="ARBA00023277"/>
    </source>
</evidence>
<evidence type="ECO:0000256" key="3">
    <source>
        <dbReference type="ARBA" id="ARBA00022490"/>
    </source>
</evidence>
<dbReference type="PANTHER" id="PTHR37831">
    <property type="entry name" value="D-RIBOSE PYRANASE"/>
    <property type="match status" value="1"/>
</dbReference>
<proteinExistence type="predicted"/>
<dbReference type="GO" id="GO:0005829">
    <property type="term" value="C:cytosol"/>
    <property type="evidence" value="ECO:0007669"/>
    <property type="project" value="TreeGrafter"/>
</dbReference>
<dbReference type="STRING" id="1072256.CUTER_03885"/>
<gene>
    <name evidence="6" type="ORF">CUTER_03885</name>
</gene>
<dbReference type="EMBL" id="CP011546">
    <property type="protein sequence ID" value="AKK10783.1"/>
    <property type="molecule type" value="Genomic_DNA"/>
</dbReference>
<keyword evidence="4" id="KW-0413">Isomerase</keyword>
<evidence type="ECO:0000313" key="6">
    <source>
        <dbReference type="EMBL" id="AKK10783.1"/>
    </source>
</evidence>
<dbReference type="EC" id="5.4.99.62" evidence="2"/>
<protein>
    <recommendedName>
        <fullName evidence="2">D-ribose pyranase</fullName>
        <ecNumber evidence="2">5.4.99.62</ecNumber>
    </recommendedName>
</protein>
<reference evidence="7" key="2">
    <citation type="submission" date="2015-05" db="EMBL/GenBank/DDBJ databases">
        <title>Complete genome sequence of Corynebacterium uterequi DSM 45634, isolated from the uterus of a maiden mare.</title>
        <authorList>
            <person name="Ruckert C."/>
            <person name="Albersmeier A."/>
            <person name="Winkler A."/>
            <person name="Tauch A."/>
        </authorList>
    </citation>
    <scope>NUCLEOTIDE SEQUENCE [LARGE SCALE GENOMIC DNA]</scope>
    <source>
        <strain evidence="7">DSM 45634</strain>
    </source>
</reference>
<reference evidence="6 7" key="1">
    <citation type="journal article" date="2015" name="Genome Announc.">
        <title>Virulence Factor Genes Detected in the Complete Genome Sequence of Corynebacterium uterequi DSM 45634, Isolated from the Uterus of a Maiden Mare.</title>
        <authorList>
            <person name="Ruckert C."/>
            <person name="Kriete M."/>
            <person name="Jaenicke S."/>
            <person name="Winkler A."/>
            <person name="Tauch A."/>
        </authorList>
    </citation>
    <scope>NUCLEOTIDE SEQUENCE [LARGE SCALE GENOMIC DNA]</scope>
    <source>
        <strain evidence="6 7">DSM 45634</strain>
    </source>
</reference>
<dbReference type="InterPro" id="IPR023750">
    <property type="entry name" value="RbsD-like_sf"/>
</dbReference>
<evidence type="ECO:0000256" key="1">
    <source>
        <dbReference type="ARBA" id="ARBA00000223"/>
    </source>
</evidence>
<dbReference type="Proteomes" id="UP000035548">
    <property type="component" value="Chromosome"/>
</dbReference>
<keyword evidence="5" id="KW-0119">Carbohydrate metabolism</keyword>
<evidence type="ECO:0000313" key="7">
    <source>
        <dbReference type="Proteomes" id="UP000035548"/>
    </source>
</evidence>
<keyword evidence="7" id="KW-1185">Reference proteome</keyword>
<dbReference type="NCBIfam" id="NF008761">
    <property type="entry name" value="PRK11797.1"/>
    <property type="match status" value="1"/>
</dbReference>
<dbReference type="OrthoDB" id="9805009at2"/>
<organism evidence="6 7">
    <name type="scientific">Corynebacterium uterequi</name>
    <dbReference type="NCBI Taxonomy" id="1072256"/>
    <lineage>
        <taxon>Bacteria</taxon>
        <taxon>Bacillati</taxon>
        <taxon>Actinomycetota</taxon>
        <taxon>Actinomycetes</taxon>
        <taxon>Mycobacteriales</taxon>
        <taxon>Corynebacteriaceae</taxon>
        <taxon>Corynebacterium</taxon>
    </lineage>
</organism>
<dbReference type="GO" id="GO:0048029">
    <property type="term" value="F:monosaccharide binding"/>
    <property type="evidence" value="ECO:0007669"/>
    <property type="project" value="InterPro"/>
</dbReference>
<evidence type="ECO:0000256" key="4">
    <source>
        <dbReference type="ARBA" id="ARBA00023235"/>
    </source>
</evidence>
<name>A0A0G3HFQ5_9CORY</name>